<accession>L9XU85</accession>
<proteinExistence type="predicted"/>
<comment type="caution">
    <text evidence="2">The sequence shown here is derived from an EMBL/GenBank/DDBJ whole genome shotgun (WGS) entry which is preliminary data.</text>
</comment>
<dbReference type="RefSeq" id="WP_008420474.1">
    <property type="nucleotide sequence ID" value="NZ_AOIA01000024.1"/>
</dbReference>
<evidence type="ECO:0000313" key="3">
    <source>
        <dbReference type="Proteomes" id="UP000011531"/>
    </source>
</evidence>
<dbReference type="EMBL" id="AOIA01000024">
    <property type="protein sequence ID" value="ELY65345.1"/>
    <property type="molecule type" value="Genomic_DNA"/>
</dbReference>
<dbReference type="AlphaFoldDB" id="L9XU85"/>
<dbReference type="Proteomes" id="UP000011531">
    <property type="component" value="Unassembled WGS sequence"/>
</dbReference>
<evidence type="ECO:0000256" key="1">
    <source>
        <dbReference type="SAM" id="MobiDB-lite"/>
    </source>
</evidence>
<protein>
    <submittedName>
        <fullName evidence="2">Uncharacterized protein</fullName>
    </submittedName>
</protein>
<gene>
    <name evidence="2" type="ORF">C492_03491</name>
</gene>
<reference evidence="2 3" key="1">
    <citation type="journal article" date="2014" name="PLoS Genet.">
        <title>Phylogenetically driven sequencing of extremely halophilic archaea reveals strategies for static and dynamic osmo-response.</title>
        <authorList>
            <person name="Becker E.A."/>
            <person name="Seitzer P.M."/>
            <person name="Tritt A."/>
            <person name="Larsen D."/>
            <person name="Krusor M."/>
            <person name="Yao A.I."/>
            <person name="Wu D."/>
            <person name="Madern D."/>
            <person name="Eisen J.A."/>
            <person name="Darling A.E."/>
            <person name="Facciotti M.T."/>
        </authorList>
    </citation>
    <scope>NUCLEOTIDE SEQUENCE [LARGE SCALE GENOMIC DNA]</scope>
    <source>
        <strain evidence="2 3">DSM 18795</strain>
    </source>
</reference>
<organism evidence="2 3">
    <name type="scientific">Natronococcus jeotgali DSM 18795</name>
    <dbReference type="NCBI Taxonomy" id="1227498"/>
    <lineage>
        <taxon>Archaea</taxon>
        <taxon>Methanobacteriati</taxon>
        <taxon>Methanobacteriota</taxon>
        <taxon>Stenosarchaea group</taxon>
        <taxon>Halobacteria</taxon>
        <taxon>Halobacteriales</taxon>
        <taxon>Natrialbaceae</taxon>
        <taxon>Natronococcus</taxon>
    </lineage>
</organism>
<dbReference type="STRING" id="1227498.C492_03491"/>
<evidence type="ECO:0000313" key="2">
    <source>
        <dbReference type="EMBL" id="ELY65345.1"/>
    </source>
</evidence>
<keyword evidence="3" id="KW-1185">Reference proteome</keyword>
<dbReference type="OrthoDB" id="203627at2157"/>
<sequence length="131" mass="14231">MDEDTDFEELTDRVRTQSEDAAGSDTDRVTIRSFQELTSDSLSELLEAAESDVSEPGSLVFVLSGANAELLCERESDLEDVDDLEAELGREVRIEQGMPDDAVLLLDPEAVDGEELLEPESIACGIVGSDH</sequence>
<feature type="region of interest" description="Disordered" evidence="1">
    <location>
        <begin position="1"/>
        <end position="27"/>
    </location>
</feature>
<name>L9XU85_9EURY</name>